<evidence type="ECO:0000313" key="1">
    <source>
        <dbReference type="EMBL" id="TMN74906.1"/>
    </source>
</evidence>
<sequence length="283" mass="31380">MYAQLKKSKGHNGILDCNYTATENSSLKKSKENLDAKAAAVIQKVGLYDYLTGNLTEDEKDGLYLRRSSYNPLNWIAQNKNENFERNNQAYHSTSVHGAQNSLQNIRNRHYANPGGPRGMSAMMNTLTGAVGNIRRQQHSSRFASSSWEAHVRNEAREQFNTAANAVGLNVVWNDTPPPFRAVIPGLSRSMFFITYSNPITGNYEVGVTSNRPNIGAERRSQVTNVAKVTINYYQLPGNRVSAWIGQMFPVPIATRADNTGPVQVANFHGTAWSLSDLSPIND</sequence>
<accession>A0AAQ2ESH6</accession>
<organism evidence="1 2">
    <name type="scientific">Pseudoalteromonas piscicida</name>
    <dbReference type="NCBI Taxonomy" id="43662"/>
    <lineage>
        <taxon>Bacteria</taxon>
        <taxon>Pseudomonadati</taxon>
        <taxon>Pseudomonadota</taxon>
        <taxon>Gammaproteobacteria</taxon>
        <taxon>Alteromonadales</taxon>
        <taxon>Pseudoalteromonadaceae</taxon>
        <taxon>Pseudoalteromonas</taxon>
    </lineage>
</organism>
<reference evidence="1 2" key="1">
    <citation type="submission" date="2017-12" db="EMBL/GenBank/DDBJ databases">
        <authorList>
            <person name="Paulsen S."/>
            <person name="Gram L.K."/>
        </authorList>
    </citation>
    <scope>NUCLEOTIDE SEQUENCE [LARGE SCALE GENOMIC DNA]</scope>
    <source>
        <strain evidence="1 2">S1607</strain>
    </source>
</reference>
<evidence type="ECO:0000313" key="2">
    <source>
        <dbReference type="Proteomes" id="UP000305423"/>
    </source>
</evidence>
<reference evidence="2" key="2">
    <citation type="submission" date="2019-06" db="EMBL/GenBank/DDBJ databases">
        <title>Co-occurence of chitin degradation, pigmentation and bioactivity in marine Pseudoalteromonas.</title>
        <authorList>
            <person name="Sonnenschein E.C."/>
            <person name="Bech P.K."/>
        </authorList>
    </citation>
    <scope>NUCLEOTIDE SEQUENCE [LARGE SCALE GENOMIC DNA]</scope>
    <source>
        <strain evidence="2">S1607</strain>
    </source>
</reference>
<gene>
    <name evidence="1" type="ORF">CWB74_17490</name>
</gene>
<comment type="caution">
    <text evidence="1">The sequence shown here is derived from an EMBL/GenBank/DDBJ whole genome shotgun (WGS) entry which is preliminary data.</text>
</comment>
<protein>
    <submittedName>
        <fullName evidence="1">Uncharacterized protein</fullName>
    </submittedName>
</protein>
<dbReference type="Proteomes" id="UP000305423">
    <property type="component" value="Unassembled WGS sequence"/>
</dbReference>
<name>A0AAQ2ESH6_PSEO7</name>
<dbReference type="AlphaFoldDB" id="A0AAQ2ESH6"/>
<dbReference type="EMBL" id="PNEL01000047">
    <property type="protein sequence ID" value="TMN74906.1"/>
    <property type="molecule type" value="Genomic_DNA"/>
</dbReference>
<proteinExistence type="predicted"/>
<dbReference type="RefSeq" id="WP_017218636.1">
    <property type="nucleotide sequence ID" value="NZ_JXXW01000009.1"/>
</dbReference>